<dbReference type="EMBL" id="JAFJZO010000034">
    <property type="protein sequence ID" value="KAG5494011.1"/>
    <property type="molecule type" value="Genomic_DNA"/>
</dbReference>
<feature type="region of interest" description="Disordered" evidence="1">
    <location>
        <begin position="1"/>
        <end position="20"/>
    </location>
</feature>
<proteinExistence type="predicted"/>
<name>A0A836HIV8_9TRYP</name>
<dbReference type="OrthoDB" id="265468at2759"/>
<gene>
    <name evidence="2" type="ORF">JKF63_01844</name>
</gene>
<keyword evidence="3" id="KW-1185">Reference proteome</keyword>
<dbReference type="RefSeq" id="XP_067754046.1">
    <property type="nucleotide sequence ID" value="XM_067897889.1"/>
</dbReference>
<organism evidence="2 3">
    <name type="scientific">Porcisia hertigi</name>
    <dbReference type="NCBI Taxonomy" id="2761500"/>
    <lineage>
        <taxon>Eukaryota</taxon>
        <taxon>Discoba</taxon>
        <taxon>Euglenozoa</taxon>
        <taxon>Kinetoplastea</taxon>
        <taxon>Metakinetoplastina</taxon>
        <taxon>Trypanosomatida</taxon>
        <taxon>Trypanosomatidae</taxon>
        <taxon>Leishmaniinae</taxon>
        <taxon>Porcisia</taxon>
    </lineage>
</organism>
<accession>A0A836HIV8</accession>
<sequence>MLKRSSPPAPLRVPSQRTRNKLVTAVEQRKNSLQSLGLVGAAIDTPSAGPSAPAFHLKRVPGGLASPKRAGARNAARHLGPGSPGYTPDKQTRGARKPWPHPPSGKVRPNSVEGPRQSARFSRPRQLSANAVVRAELSHQCPKAPEVAPMPTDEVTDEDLLLLCGVQPGTSKALWYSTMRAQLAARALAIAAEENDPRVAGRLRNEVRSSSPMSRSPVHQCDAVCAPLALPSALFELSEPPDSNTSWNARPAATARPAAQPLDESPPTTSGSDDAEEGGKNEEEGGHSNCVSGRSTRFGPEKSADASARPGGPPIASRTPFLKRLRIHPETLQKMRVTVLSLSREDSVASESR</sequence>
<evidence type="ECO:0000313" key="3">
    <source>
        <dbReference type="Proteomes" id="UP000674318"/>
    </source>
</evidence>
<comment type="caution">
    <text evidence="2">The sequence shown here is derived from an EMBL/GenBank/DDBJ whole genome shotgun (WGS) entry which is preliminary data.</text>
</comment>
<dbReference type="AlphaFoldDB" id="A0A836HIV8"/>
<feature type="region of interest" description="Disordered" evidence="1">
    <location>
        <begin position="44"/>
        <end position="127"/>
    </location>
</feature>
<dbReference type="Proteomes" id="UP000674318">
    <property type="component" value="Unassembled WGS sequence"/>
</dbReference>
<feature type="region of interest" description="Disordered" evidence="1">
    <location>
        <begin position="236"/>
        <end position="323"/>
    </location>
</feature>
<evidence type="ECO:0000313" key="2">
    <source>
        <dbReference type="EMBL" id="KAG5494011.1"/>
    </source>
</evidence>
<reference evidence="2 3" key="1">
    <citation type="submission" date="2021-02" db="EMBL/GenBank/DDBJ databases">
        <title>Porcisia hertigi Genome sequencing and assembly.</title>
        <authorList>
            <person name="Almutairi H."/>
            <person name="Gatherer D."/>
        </authorList>
    </citation>
    <scope>NUCLEOTIDE SEQUENCE [LARGE SCALE GENOMIC DNA]</scope>
    <source>
        <strain evidence="2 3">C119</strain>
    </source>
</reference>
<protein>
    <submittedName>
        <fullName evidence="2">Uncharacterized protein</fullName>
    </submittedName>
</protein>
<dbReference type="KEGG" id="phet:94287966"/>
<feature type="compositionally biased region" description="Low complexity" evidence="1">
    <location>
        <begin position="249"/>
        <end position="259"/>
    </location>
</feature>
<feature type="compositionally biased region" description="Basic and acidic residues" evidence="1">
    <location>
        <begin position="277"/>
        <end position="286"/>
    </location>
</feature>
<evidence type="ECO:0000256" key="1">
    <source>
        <dbReference type="SAM" id="MobiDB-lite"/>
    </source>
</evidence>
<dbReference type="GeneID" id="94287966"/>